<gene>
    <name evidence="1" type="ORF">HSBAA_43250</name>
</gene>
<name>A0A455UFH3_9GAMM</name>
<evidence type="ECO:0000313" key="2">
    <source>
        <dbReference type="Proteomes" id="UP000320231"/>
    </source>
</evidence>
<dbReference type="Proteomes" id="UP000320231">
    <property type="component" value="Chromosome"/>
</dbReference>
<accession>A0A455UFH3</accession>
<protein>
    <recommendedName>
        <fullName evidence="3">RapA2 cadherin-like domain-containing protein</fullName>
    </recommendedName>
</protein>
<proteinExistence type="predicted"/>
<sequence length="244" mass="25547">MIGIGSNVSDEYLEHIQVQEGKEPLIVTDESQLEQTLTNTAHVSVKGDVSDNVKGGDGVISFDSITVYGTTYTADGNNGTKAFPSGGISLDGQGVLIFDFGTGEYSYSATGREFNADTQKQFIVTASDTDGDTVNFDVILDINADTKPTASDEQAITTDGSLEGNLLDNVDFGSDGKGASGGLKSLKVGDTSHTPDVDGNIVINNVLGGTLTVNPNGEYSLSGAALASPRFRSWQKTLMAMRSL</sequence>
<reference evidence="1 2" key="1">
    <citation type="journal article" date="2019" name="Microbiol. Resour. Announc.">
        <title>Complete Genome Sequence of Halomonas sulfidaeris Strain Esulfide1 Isolated from a Metal Sulfide Rock at a Depth of 2,200 Meters, Obtained Using Nanopore Sequencing.</title>
        <authorList>
            <person name="Saito M."/>
            <person name="Nishigata A."/>
            <person name="Galipon J."/>
            <person name="Arakawa K."/>
        </authorList>
    </citation>
    <scope>NUCLEOTIDE SEQUENCE [LARGE SCALE GENOMIC DNA]</scope>
    <source>
        <strain evidence="1 2">ATCC BAA-803</strain>
    </source>
</reference>
<dbReference type="EMBL" id="AP019514">
    <property type="protein sequence ID" value="BBI63019.1"/>
    <property type="molecule type" value="Genomic_DNA"/>
</dbReference>
<evidence type="ECO:0000313" key="1">
    <source>
        <dbReference type="EMBL" id="BBI63019.1"/>
    </source>
</evidence>
<organism evidence="1 2">
    <name type="scientific">Vreelandella sulfidaeris</name>
    <dbReference type="NCBI Taxonomy" id="115553"/>
    <lineage>
        <taxon>Bacteria</taxon>
        <taxon>Pseudomonadati</taxon>
        <taxon>Pseudomonadota</taxon>
        <taxon>Gammaproteobacteria</taxon>
        <taxon>Oceanospirillales</taxon>
        <taxon>Halomonadaceae</taxon>
        <taxon>Vreelandella</taxon>
    </lineage>
</organism>
<dbReference type="AlphaFoldDB" id="A0A455UFH3"/>
<dbReference type="KEGG" id="hsr:HSBAA_43250"/>
<evidence type="ECO:0008006" key="3">
    <source>
        <dbReference type="Google" id="ProtNLM"/>
    </source>
</evidence>